<feature type="transmembrane region" description="Helical" evidence="2">
    <location>
        <begin position="79"/>
        <end position="95"/>
    </location>
</feature>
<evidence type="ECO:0000313" key="4">
    <source>
        <dbReference type="EMBL" id="QHT23423.1"/>
    </source>
</evidence>
<keyword evidence="2" id="KW-0472">Membrane</keyword>
<feature type="domain" description="Minor capsid protein P9 transmembrane helices" evidence="3">
    <location>
        <begin position="27"/>
        <end position="95"/>
    </location>
</feature>
<feature type="region of interest" description="Disordered" evidence="1">
    <location>
        <begin position="120"/>
        <end position="148"/>
    </location>
</feature>
<keyword evidence="2" id="KW-1133">Transmembrane helix</keyword>
<dbReference type="InterPro" id="IPR043915">
    <property type="entry name" value="P9_TM"/>
</dbReference>
<feature type="compositionally biased region" description="Low complexity" evidence="1">
    <location>
        <begin position="120"/>
        <end position="146"/>
    </location>
</feature>
<proteinExistence type="predicted"/>
<dbReference type="Pfam" id="PF19066">
    <property type="entry name" value="P9_TM"/>
    <property type="match status" value="1"/>
</dbReference>
<keyword evidence="2" id="KW-0812">Transmembrane</keyword>
<evidence type="ECO:0000259" key="3">
    <source>
        <dbReference type="Pfam" id="PF19066"/>
    </source>
</evidence>
<dbReference type="EMBL" id="MN739731">
    <property type="protein sequence ID" value="QHT23423.1"/>
    <property type="molecule type" value="Genomic_DNA"/>
</dbReference>
<protein>
    <recommendedName>
        <fullName evidence="3">Minor capsid protein P9 transmembrane helices domain-containing protein</fullName>
    </recommendedName>
</protein>
<dbReference type="AlphaFoldDB" id="A0A6C0E4N9"/>
<organism evidence="4">
    <name type="scientific">viral metagenome</name>
    <dbReference type="NCBI Taxonomy" id="1070528"/>
    <lineage>
        <taxon>unclassified sequences</taxon>
        <taxon>metagenomes</taxon>
        <taxon>organismal metagenomes</taxon>
    </lineage>
</organism>
<evidence type="ECO:0000256" key="2">
    <source>
        <dbReference type="SAM" id="Phobius"/>
    </source>
</evidence>
<sequence>MSGNRVVFNDNYQYNSSNSMKEIDIDVWVNNPTILLDKNTIFEIWPTQQMCYERKINAMSRLIILLTILGFILTRSMKIVVVGFITLIVIYLFYYQNWYKRKKNNKEGFELHDDDDDYNPVVNVNTSNSTNENANKNKSNNYNSENGTPLKEFVNENYQRGTKTNPFGNILLTDIMDHPDSQSAPPSFNPSVSTDIRNNVKKMVQMVNPGIKCSDKQLFNNLHDNFDLDQSIRVFNATPNTRVVNDQGAFGKWLYSDIEYSAKENTPQGAIARYLDNASSRFTEPISSTFPNR</sequence>
<evidence type="ECO:0000256" key="1">
    <source>
        <dbReference type="SAM" id="MobiDB-lite"/>
    </source>
</evidence>
<reference evidence="4" key="1">
    <citation type="journal article" date="2020" name="Nature">
        <title>Giant virus diversity and host interactions through global metagenomics.</title>
        <authorList>
            <person name="Schulz F."/>
            <person name="Roux S."/>
            <person name="Paez-Espino D."/>
            <person name="Jungbluth S."/>
            <person name="Walsh D.A."/>
            <person name="Denef V.J."/>
            <person name="McMahon K.D."/>
            <person name="Konstantinidis K.T."/>
            <person name="Eloe-Fadrosh E.A."/>
            <person name="Kyrpides N.C."/>
            <person name="Woyke T."/>
        </authorList>
    </citation>
    <scope>NUCLEOTIDE SEQUENCE</scope>
    <source>
        <strain evidence="4">GVMAG-M-3300023179-116</strain>
    </source>
</reference>
<accession>A0A6C0E4N9</accession>
<feature type="transmembrane region" description="Helical" evidence="2">
    <location>
        <begin position="56"/>
        <end position="73"/>
    </location>
</feature>
<name>A0A6C0E4N9_9ZZZZ</name>